<keyword evidence="1" id="KW-1133">Transmembrane helix</keyword>
<reference evidence="2 3" key="1">
    <citation type="journal article" date="2016" name="Nat. Commun.">
        <title>Thousands of microbial genomes shed light on interconnected biogeochemical processes in an aquifer system.</title>
        <authorList>
            <person name="Anantharaman K."/>
            <person name="Brown C.T."/>
            <person name="Hug L.A."/>
            <person name="Sharon I."/>
            <person name="Castelle C.J."/>
            <person name="Probst A.J."/>
            <person name="Thomas B.C."/>
            <person name="Singh A."/>
            <person name="Wilkins M.J."/>
            <person name="Karaoz U."/>
            <person name="Brodie E.L."/>
            <person name="Williams K.H."/>
            <person name="Hubbard S.S."/>
            <person name="Banfield J.F."/>
        </authorList>
    </citation>
    <scope>NUCLEOTIDE SEQUENCE [LARGE SCALE GENOMIC DNA]</scope>
</reference>
<evidence type="ECO:0000313" key="2">
    <source>
        <dbReference type="EMBL" id="OGL88210.1"/>
    </source>
</evidence>
<evidence type="ECO:0000313" key="3">
    <source>
        <dbReference type="Proteomes" id="UP000176593"/>
    </source>
</evidence>
<gene>
    <name evidence="2" type="ORF">A3I41_00580</name>
</gene>
<name>A0A1F7VCD6_9BACT</name>
<evidence type="ECO:0000256" key="1">
    <source>
        <dbReference type="SAM" id="Phobius"/>
    </source>
</evidence>
<dbReference type="Proteomes" id="UP000176593">
    <property type="component" value="Unassembled WGS sequence"/>
</dbReference>
<dbReference type="AlphaFoldDB" id="A0A1F7VCD6"/>
<proteinExistence type="predicted"/>
<keyword evidence="1" id="KW-0812">Transmembrane</keyword>
<organism evidence="2 3">
    <name type="scientific">Candidatus Uhrbacteria bacterium RIFCSPLOWO2_02_FULL_48_18</name>
    <dbReference type="NCBI Taxonomy" id="1802408"/>
    <lineage>
        <taxon>Bacteria</taxon>
        <taxon>Candidatus Uhriibacteriota</taxon>
    </lineage>
</organism>
<comment type="caution">
    <text evidence="2">The sequence shown here is derived from an EMBL/GenBank/DDBJ whole genome shotgun (WGS) entry which is preliminary data.</text>
</comment>
<dbReference type="EMBL" id="MGEQ01000001">
    <property type="protein sequence ID" value="OGL88210.1"/>
    <property type="molecule type" value="Genomic_DNA"/>
</dbReference>
<accession>A0A1F7VCD6</accession>
<protein>
    <submittedName>
        <fullName evidence="2">Uncharacterized protein</fullName>
    </submittedName>
</protein>
<sequence>MPFDKKAIQKSVRAQVFGHWSVLGPLVGAAVPFGYGLLLADDWKLPVFGGVACLIGSIGGFFYGILVRRDKLIETEVAKARAKFEAERNAIADKRNQELDDFHRLLASDEERRDENLLYDLRSIADAFRSDRTWVENVPESLSVGMLERVDSTFNACIAKLERSFKLRQTAKSIRGEGKAELLQTAESELDDVQNAIEELGKYLAMVNKLSIKRLIGATVDQSNVRDNIKEMEALLTTAKSAEDFRQQLLSGASDKEEEAQLARYAKLSQS</sequence>
<feature type="transmembrane region" description="Helical" evidence="1">
    <location>
        <begin position="45"/>
        <end position="66"/>
    </location>
</feature>
<keyword evidence="1" id="KW-0472">Membrane</keyword>
<feature type="transmembrane region" description="Helical" evidence="1">
    <location>
        <begin position="20"/>
        <end position="39"/>
    </location>
</feature>